<reference evidence="2" key="1">
    <citation type="submission" date="2013-08" db="EMBL/GenBank/DDBJ databases">
        <title>Oryza genome evolution.</title>
        <authorList>
            <person name="Wing R.A."/>
            <person name="Panaud O."/>
            <person name="Oliveira A.C."/>
        </authorList>
    </citation>
    <scope>NUCLEOTIDE SEQUENCE</scope>
</reference>
<keyword evidence="3" id="KW-1185">Reference proteome</keyword>
<reference evidence="2" key="2">
    <citation type="submission" date="2015-04" db="UniProtKB">
        <authorList>
            <consortium name="EnsemblPlants"/>
        </authorList>
    </citation>
    <scope>IDENTIFICATION</scope>
</reference>
<dbReference type="Gramene" id="OGLUM01G18850.1">
    <property type="protein sequence ID" value="OGLUM01G18850.1"/>
    <property type="gene ID" value="OGLUM01G18850"/>
</dbReference>
<sequence>MVWLLDLAGGVLDDETKQAEASPMPSVAAATAEWSSRPKMENGLTLRTVGAIGCATNGDPALDVPGFYVRGSRSPHHCPSSH</sequence>
<evidence type="ECO:0000313" key="2">
    <source>
        <dbReference type="EnsemblPlants" id="OGLUM01G18850.1"/>
    </source>
</evidence>
<accession>A0A0D9Y8W5</accession>
<feature type="region of interest" description="Disordered" evidence="1">
    <location>
        <begin position="16"/>
        <end position="37"/>
    </location>
</feature>
<name>A0A0D9Y8W5_9ORYZ</name>
<evidence type="ECO:0000313" key="3">
    <source>
        <dbReference type="Proteomes" id="UP000026961"/>
    </source>
</evidence>
<protein>
    <submittedName>
        <fullName evidence="2">Uncharacterized protein</fullName>
    </submittedName>
</protein>
<evidence type="ECO:0000256" key="1">
    <source>
        <dbReference type="SAM" id="MobiDB-lite"/>
    </source>
</evidence>
<organism evidence="2">
    <name type="scientific">Oryza glumipatula</name>
    <dbReference type="NCBI Taxonomy" id="40148"/>
    <lineage>
        <taxon>Eukaryota</taxon>
        <taxon>Viridiplantae</taxon>
        <taxon>Streptophyta</taxon>
        <taxon>Embryophyta</taxon>
        <taxon>Tracheophyta</taxon>
        <taxon>Spermatophyta</taxon>
        <taxon>Magnoliopsida</taxon>
        <taxon>Liliopsida</taxon>
        <taxon>Poales</taxon>
        <taxon>Poaceae</taxon>
        <taxon>BOP clade</taxon>
        <taxon>Oryzoideae</taxon>
        <taxon>Oryzeae</taxon>
        <taxon>Oryzinae</taxon>
        <taxon>Oryza</taxon>
    </lineage>
</organism>
<dbReference type="AlphaFoldDB" id="A0A0D9Y8W5"/>
<dbReference type="EnsemblPlants" id="OGLUM01G18850.1">
    <property type="protein sequence ID" value="OGLUM01G18850.1"/>
    <property type="gene ID" value="OGLUM01G18850"/>
</dbReference>
<dbReference type="Proteomes" id="UP000026961">
    <property type="component" value="Chromosome 1"/>
</dbReference>
<reference evidence="2" key="3">
    <citation type="submission" date="2018-05" db="EMBL/GenBank/DDBJ databases">
        <title>OgluRS3 (Oryza glumaepatula Reference Sequence Version 3).</title>
        <authorList>
            <person name="Zhang J."/>
            <person name="Kudrna D."/>
            <person name="Lee S."/>
            <person name="Talag J."/>
            <person name="Welchert J."/>
            <person name="Wing R.A."/>
        </authorList>
    </citation>
    <scope>NUCLEOTIDE SEQUENCE [LARGE SCALE GENOMIC DNA]</scope>
</reference>
<dbReference type="HOGENOM" id="CLU_194812_0_0_1"/>
<proteinExistence type="predicted"/>